<dbReference type="EnsemblFungi" id="MVLG_04568T0">
    <property type="protein sequence ID" value="MVLG_04568T0"/>
    <property type="gene ID" value="MVLG_04568"/>
</dbReference>
<name>U5HBM0_USTV1</name>
<evidence type="ECO:0000313" key="3">
    <source>
        <dbReference type="Proteomes" id="UP000017200"/>
    </source>
</evidence>
<dbReference type="OMA" id="QDWYDNE"/>
<gene>
    <name evidence="1" type="ORF">MVLG_04568</name>
</gene>
<protein>
    <recommendedName>
        <fullName evidence="4">EthD domain-containing protein</fullName>
    </recommendedName>
</protein>
<dbReference type="Proteomes" id="UP000017200">
    <property type="component" value="Unassembled WGS sequence"/>
</dbReference>
<reference evidence="3" key="1">
    <citation type="submission" date="2010-11" db="EMBL/GenBank/DDBJ databases">
        <title>The genome sequence of Microbotryum violaceum strain p1A1 Lamole.</title>
        <authorList>
            <person name="Cuomo C."/>
            <person name="Perlin M."/>
            <person name="Young S.K."/>
            <person name="Zeng Q."/>
            <person name="Gargeya S."/>
            <person name="Alvarado L."/>
            <person name="Berlin A."/>
            <person name="Chapman S.B."/>
            <person name="Chen Z."/>
            <person name="Freedman E."/>
            <person name="Gellesch M."/>
            <person name="Goldberg J."/>
            <person name="Griggs A."/>
            <person name="Gujja S."/>
            <person name="Heilman E."/>
            <person name="Heiman D."/>
            <person name="Howarth C."/>
            <person name="Mehta T."/>
            <person name="Neiman D."/>
            <person name="Pearson M."/>
            <person name="Roberts A."/>
            <person name="Saif S."/>
            <person name="Shea T."/>
            <person name="Shenoy N."/>
            <person name="Sisk P."/>
            <person name="Stolte C."/>
            <person name="Sykes S."/>
            <person name="White J."/>
            <person name="Yandava C."/>
            <person name="Haas B."/>
            <person name="Nusbaum C."/>
            <person name="Birren B."/>
        </authorList>
    </citation>
    <scope>NUCLEOTIDE SEQUENCE [LARGE SCALE GENOMIC DNA]</scope>
    <source>
        <strain evidence="3">p1A1 Lamole</strain>
    </source>
</reference>
<dbReference type="EMBL" id="GL541694">
    <property type="protein sequence ID" value="KDE05025.1"/>
    <property type="molecule type" value="Genomic_DNA"/>
</dbReference>
<evidence type="ECO:0000313" key="2">
    <source>
        <dbReference type="EnsemblFungi" id="MVLG_04568T0"/>
    </source>
</evidence>
<dbReference type="AlphaFoldDB" id="U5HBM0"/>
<dbReference type="EMBL" id="AEIJ01000454">
    <property type="status" value="NOT_ANNOTATED_CDS"/>
    <property type="molecule type" value="Genomic_DNA"/>
</dbReference>
<evidence type="ECO:0000313" key="1">
    <source>
        <dbReference type="EMBL" id="KDE05025.1"/>
    </source>
</evidence>
<reference evidence="1 3" key="3">
    <citation type="journal article" date="2015" name="BMC Genomics">
        <title>Sex and parasites: genomic and transcriptomic analysis of Microbotryum lychnidis-dioicae, the biotrophic and plant-castrating anther smut fungus.</title>
        <authorList>
            <person name="Perlin M.H."/>
            <person name="Amselem J."/>
            <person name="Fontanillas E."/>
            <person name="Toh S.S."/>
            <person name="Chen Z."/>
            <person name="Goldberg J."/>
            <person name="Duplessis S."/>
            <person name="Henrissat B."/>
            <person name="Young S."/>
            <person name="Zeng Q."/>
            <person name="Aguileta G."/>
            <person name="Petit E."/>
            <person name="Badouin H."/>
            <person name="Andrews J."/>
            <person name="Razeeq D."/>
            <person name="Gabaldon T."/>
            <person name="Quesneville H."/>
            <person name="Giraud T."/>
            <person name="Hood M.E."/>
            <person name="Schultz D.J."/>
            <person name="Cuomo C.A."/>
        </authorList>
    </citation>
    <scope>NUCLEOTIDE SEQUENCE [LARGE SCALE GENOMIC DNA]</scope>
    <source>
        <strain evidence="3">p1A1 Lamole</strain>
        <strain evidence="1">P1A1 Lamole</strain>
    </source>
</reference>
<proteinExistence type="predicted"/>
<accession>U5HBM0</accession>
<keyword evidence="3" id="KW-1185">Reference proteome</keyword>
<dbReference type="OrthoDB" id="2851338at2759"/>
<reference evidence="1" key="2">
    <citation type="submission" date="2010-11" db="EMBL/GenBank/DDBJ databases">
        <authorList>
            <consortium name="The Broad Institute Genome Sequencing Platform"/>
            <person name="Earl A."/>
            <person name="Ward D."/>
            <person name="Feldgarden M."/>
            <person name="Gevers D."/>
            <person name="Butler R."/>
            <person name="Young S.K."/>
            <person name="Zeng Q."/>
            <person name="Gargeya S."/>
            <person name="Fitzgerald M."/>
            <person name="Haas B."/>
            <person name="Abouelleil A."/>
            <person name="Alvarado L."/>
            <person name="Arachchi H.M."/>
            <person name="Berlin A."/>
            <person name="Brown A."/>
            <person name="Chapman S.B."/>
            <person name="Chen Z."/>
            <person name="Dunbar C."/>
            <person name="Freedman E."/>
            <person name="Gearin G."/>
            <person name="Gellesch M."/>
            <person name="Goldberg J."/>
            <person name="Griggs A."/>
            <person name="Gujja S."/>
            <person name="Heilman E."/>
            <person name="Heiman D."/>
            <person name="Howarth C."/>
            <person name="Larson L."/>
            <person name="Lui A."/>
            <person name="MacDonald P.J.P."/>
            <person name="Mehta T."/>
            <person name="Montmayeur A."/>
            <person name="Murphy C."/>
            <person name="Neiman D."/>
            <person name="Pearson M."/>
            <person name="Priest M."/>
            <person name="Roberts A."/>
            <person name="Saif S."/>
            <person name="Shea T."/>
            <person name="Shenoy N."/>
            <person name="Sisk P."/>
            <person name="Stolte C."/>
            <person name="Sykes S."/>
            <person name="White J."/>
            <person name="Yandava C."/>
            <person name="Wortman J."/>
            <person name="Nusbaum C."/>
            <person name="Birren B."/>
        </authorList>
    </citation>
    <scope>NUCLEOTIDE SEQUENCE</scope>
    <source>
        <strain evidence="1">P1A1 Lamole</strain>
    </source>
</reference>
<evidence type="ECO:0008006" key="4">
    <source>
        <dbReference type="Google" id="ProtNLM"/>
    </source>
</evidence>
<dbReference type="HOGENOM" id="CLU_073903_0_1_1"/>
<reference evidence="2" key="4">
    <citation type="submission" date="2015-06" db="UniProtKB">
        <authorList>
            <consortium name="EnsemblFungi"/>
        </authorList>
    </citation>
    <scope>IDENTIFICATION</scope>
</reference>
<organism evidence="1">
    <name type="scientific">Microbotryum lychnidis-dioicae (strain p1A1 Lamole / MvSl-1064)</name>
    <name type="common">Anther smut fungus</name>
    <dbReference type="NCBI Taxonomy" id="683840"/>
    <lineage>
        <taxon>Eukaryota</taxon>
        <taxon>Fungi</taxon>
        <taxon>Dikarya</taxon>
        <taxon>Basidiomycota</taxon>
        <taxon>Pucciniomycotina</taxon>
        <taxon>Microbotryomycetes</taxon>
        <taxon>Microbotryales</taxon>
        <taxon>Microbotryaceae</taxon>
        <taxon>Microbotryum</taxon>
    </lineage>
</organism>
<dbReference type="STRING" id="683840.U5HBM0"/>
<dbReference type="InParanoid" id="U5HBM0"/>
<sequence length="214" mass="24343">MPSAETAPGYLWVLSEPGQQVTEQEFTDWYDNEHVPLRMQHIPEFLTGARYQATDSLKPSWSAAYDIKSVALFSHPSYTHLRANRSPREGALVVRLETLDRRTCETLDQTSAPPSANRAPQYVLTIADNEKGELKAFEGVKGWRRSHRHEVCDSLNMSHGKGVQNEAPKFAVIHEFDDESYVKADAFKQATEGRKEVRRWKLYKATPNTAPVKQ</sequence>